<dbReference type="Pfam" id="PF00621">
    <property type="entry name" value="RhoGEF"/>
    <property type="match status" value="1"/>
</dbReference>
<dbReference type="EMBL" id="UZAM01006902">
    <property type="protein sequence ID" value="VDO95059.1"/>
    <property type="molecule type" value="Genomic_DNA"/>
</dbReference>
<evidence type="ECO:0000259" key="1">
    <source>
        <dbReference type="PROSITE" id="PS50010"/>
    </source>
</evidence>
<dbReference type="InterPro" id="IPR035899">
    <property type="entry name" value="DBL_dom_sf"/>
</dbReference>
<dbReference type="OrthoDB" id="5585231at2759"/>
<evidence type="ECO:0000313" key="4">
    <source>
        <dbReference type="WBParaSite" id="SBAD_0000174001-mRNA-1"/>
    </source>
</evidence>
<dbReference type="PANTHER" id="PTHR13217:SF11">
    <property type="entry name" value="PLECKSTRIN HOMOLOGY DOMAIN-CONTAINING FAMILY G MEMBER 5"/>
    <property type="match status" value="1"/>
</dbReference>
<dbReference type="Gene3D" id="1.20.900.10">
    <property type="entry name" value="Dbl homology (DH) domain"/>
    <property type="match status" value="1"/>
</dbReference>
<gene>
    <name evidence="2" type="ORF">SBAD_LOCUS1657</name>
</gene>
<dbReference type="GO" id="GO:0043542">
    <property type="term" value="P:endothelial cell migration"/>
    <property type="evidence" value="ECO:0007669"/>
    <property type="project" value="TreeGrafter"/>
</dbReference>
<evidence type="ECO:0000313" key="3">
    <source>
        <dbReference type="Proteomes" id="UP000270296"/>
    </source>
</evidence>
<proteinExistence type="predicted"/>
<organism evidence="4">
    <name type="scientific">Soboliphyme baturini</name>
    <dbReference type="NCBI Taxonomy" id="241478"/>
    <lineage>
        <taxon>Eukaryota</taxon>
        <taxon>Metazoa</taxon>
        <taxon>Ecdysozoa</taxon>
        <taxon>Nematoda</taxon>
        <taxon>Enoplea</taxon>
        <taxon>Dorylaimia</taxon>
        <taxon>Dioctophymatida</taxon>
        <taxon>Dioctophymatoidea</taxon>
        <taxon>Soboliphymatidae</taxon>
        <taxon>Soboliphyme</taxon>
    </lineage>
</organism>
<sequence>MDLKSLISTILNPLAGLKTVCTLPTLPQLNLDFLQTTLQLENSWRDIASNPQDLDSRAQLQQDTIWESLKTEHDYILALGLLVEVKNSFDHLRTKGFAEGVDGSSVFGNIAEVCRVNVDQWLKFFHPLLETARQSNVAINPEKLTDICTNFVNLFQPYVSYCLAYSDQVDYINKQMKVNEDFRNFHEKFIKMINFQIKYKQKYTVLREIMDCIVSYDVICTTDGELRQDEYLLMRNCKSLTQSCEVYGKGASSVMRQNATLNDNDVLPYLRPHKRESYFKHRPEMIGEHGRSLSINSARNSLSLTMRKRFSVDEAFLALGKHLNISRGFESVSLKNRRSLELFSESIAPQRPVSCIENVLSNFHDSPENPSPSLLIQDKVKSSPLQISSIENNTSQNMSQSLPRIKVDQVDIPTSSKHQDHSDRSCSTFNVPNDVRLSGEAVPLDHVRHIEEQLRTLSLLCRPTDNPCLHRRVRASNLHAFDLQDLMGPLQEESKGGSDAVNSAITEALATEKCKCTRDKHLVEELQRAKSLSEDTKVVISKSFDDSAKLSELSACDDPVEILQQSSGTISNDGYYSLRRKHCKKIKSNQQYQDTLHHFLECAAEVSEV</sequence>
<dbReference type="InterPro" id="IPR040181">
    <property type="entry name" value="PKHG5/7"/>
</dbReference>
<accession>A0A183IDG3</accession>
<dbReference type="GO" id="GO:0005886">
    <property type="term" value="C:plasma membrane"/>
    <property type="evidence" value="ECO:0007669"/>
    <property type="project" value="TreeGrafter"/>
</dbReference>
<reference evidence="4" key="1">
    <citation type="submission" date="2016-06" db="UniProtKB">
        <authorList>
            <consortium name="WormBaseParasite"/>
        </authorList>
    </citation>
    <scope>IDENTIFICATION</scope>
</reference>
<dbReference type="WBParaSite" id="SBAD_0000174001-mRNA-1">
    <property type="protein sequence ID" value="SBAD_0000174001-mRNA-1"/>
    <property type="gene ID" value="SBAD_0000174001"/>
</dbReference>
<dbReference type="GO" id="GO:0030139">
    <property type="term" value="C:endocytic vesicle"/>
    <property type="evidence" value="ECO:0007669"/>
    <property type="project" value="TreeGrafter"/>
</dbReference>
<dbReference type="SUPFAM" id="SSF48065">
    <property type="entry name" value="DBL homology domain (DH-domain)"/>
    <property type="match status" value="1"/>
</dbReference>
<dbReference type="GO" id="GO:0030424">
    <property type="term" value="C:axon"/>
    <property type="evidence" value="ECO:0007669"/>
    <property type="project" value="TreeGrafter"/>
</dbReference>
<dbReference type="GO" id="GO:0005085">
    <property type="term" value="F:guanyl-nucleotide exchange factor activity"/>
    <property type="evidence" value="ECO:0007669"/>
    <property type="project" value="InterPro"/>
</dbReference>
<reference evidence="2 3" key="2">
    <citation type="submission" date="2018-11" db="EMBL/GenBank/DDBJ databases">
        <authorList>
            <consortium name="Pathogen Informatics"/>
        </authorList>
    </citation>
    <scope>NUCLEOTIDE SEQUENCE [LARGE SCALE GENOMIC DNA]</scope>
</reference>
<name>A0A183IDG3_9BILA</name>
<dbReference type="Proteomes" id="UP000270296">
    <property type="component" value="Unassembled WGS sequence"/>
</dbReference>
<dbReference type="InterPro" id="IPR000219">
    <property type="entry name" value="DH_dom"/>
</dbReference>
<evidence type="ECO:0000313" key="2">
    <source>
        <dbReference type="EMBL" id="VDO95059.1"/>
    </source>
</evidence>
<dbReference type="PROSITE" id="PS50010">
    <property type="entry name" value="DH_2"/>
    <property type="match status" value="1"/>
</dbReference>
<dbReference type="AlphaFoldDB" id="A0A183IDG3"/>
<dbReference type="PANTHER" id="PTHR13217">
    <property type="entry name" value="PLECKSTRIN HOMOLOGY DOMAIN-CONTAINING FAMILY G MEMBER 7"/>
    <property type="match status" value="1"/>
</dbReference>
<keyword evidence="3" id="KW-1185">Reference proteome</keyword>
<dbReference type="GO" id="GO:0007266">
    <property type="term" value="P:Rho protein signal transduction"/>
    <property type="evidence" value="ECO:0007669"/>
    <property type="project" value="TreeGrafter"/>
</dbReference>
<protein>
    <submittedName>
        <fullName evidence="4">DH domain-containing protein</fullName>
    </submittedName>
</protein>
<feature type="domain" description="DH" evidence="1">
    <location>
        <begin position="60"/>
        <end position="185"/>
    </location>
</feature>